<dbReference type="STRING" id="36050.A0A1B8A711"/>
<dbReference type="Proteomes" id="UP000091967">
    <property type="component" value="Unassembled WGS sequence"/>
</dbReference>
<comment type="caution">
    <text evidence="3">The sequence shown here is derived from an EMBL/GenBank/DDBJ whole genome shotgun (WGS) entry which is preliminary data.</text>
</comment>
<dbReference type="Pfam" id="PF17667">
    <property type="entry name" value="Pkinase_fungal"/>
    <property type="match status" value="1"/>
</dbReference>
<dbReference type="AlphaFoldDB" id="A0A1B8A711"/>
<organism evidence="3 4">
    <name type="scientific">Fusarium poae</name>
    <dbReference type="NCBI Taxonomy" id="36050"/>
    <lineage>
        <taxon>Eukaryota</taxon>
        <taxon>Fungi</taxon>
        <taxon>Dikarya</taxon>
        <taxon>Ascomycota</taxon>
        <taxon>Pezizomycotina</taxon>
        <taxon>Sordariomycetes</taxon>
        <taxon>Hypocreomycetidae</taxon>
        <taxon>Hypocreales</taxon>
        <taxon>Nectriaceae</taxon>
        <taxon>Fusarium</taxon>
    </lineage>
</organism>
<feature type="domain" description="Fungal-type protein kinase" evidence="2">
    <location>
        <begin position="271"/>
        <end position="683"/>
    </location>
</feature>
<dbReference type="Gene3D" id="1.10.510.10">
    <property type="entry name" value="Transferase(Phosphotransferase) domain 1"/>
    <property type="match status" value="1"/>
</dbReference>
<gene>
    <name evidence="3" type="ORF">FPOA_13052</name>
</gene>
<dbReference type="InterPro" id="IPR040976">
    <property type="entry name" value="Pkinase_fungal"/>
</dbReference>
<feature type="compositionally biased region" description="Polar residues" evidence="1">
    <location>
        <begin position="513"/>
        <end position="523"/>
    </location>
</feature>
<evidence type="ECO:0000259" key="2">
    <source>
        <dbReference type="Pfam" id="PF17667"/>
    </source>
</evidence>
<accession>A0A1B8A711</accession>
<evidence type="ECO:0000313" key="3">
    <source>
        <dbReference type="EMBL" id="OBS16251.1"/>
    </source>
</evidence>
<feature type="region of interest" description="Disordered" evidence="1">
    <location>
        <begin position="500"/>
        <end position="564"/>
    </location>
</feature>
<protein>
    <recommendedName>
        <fullName evidence="2">Fungal-type protein kinase domain-containing protein</fullName>
    </recommendedName>
</protein>
<feature type="region of interest" description="Disordered" evidence="1">
    <location>
        <begin position="243"/>
        <end position="265"/>
    </location>
</feature>
<evidence type="ECO:0000256" key="1">
    <source>
        <dbReference type="SAM" id="MobiDB-lite"/>
    </source>
</evidence>
<reference evidence="3 4" key="1">
    <citation type="submission" date="2016-06" db="EMBL/GenBank/DDBJ databases">
        <title>Living apart together: crosstalk between the core and supernumerary genomes in a fungal plant pathogen.</title>
        <authorList>
            <person name="Vanheule A."/>
            <person name="Audenaert K."/>
            <person name="Warris S."/>
            <person name="Van De Geest H."/>
            <person name="Schijlen E."/>
            <person name="Hofte M."/>
            <person name="De Saeger S."/>
            <person name="Haesaert G."/>
            <person name="Waalwijk C."/>
            <person name="Van Der Lee T."/>
        </authorList>
    </citation>
    <scope>NUCLEOTIDE SEQUENCE [LARGE SCALE GENOMIC DNA]</scope>
    <source>
        <strain evidence="3 4">2516</strain>
    </source>
</reference>
<keyword evidence="4" id="KW-1185">Reference proteome</keyword>
<proteinExistence type="predicted"/>
<dbReference type="OMA" id="AKEAIFM"/>
<dbReference type="SUPFAM" id="SSF56112">
    <property type="entry name" value="Protein kinase-like (PK-like)"/>
    <property type="match status" value="1"/>
</dbReference>
<dbReference type="EMBL" id="LYXU01000108">
    <property type="protein sequence ID" value="OBS16251.1"/>
    <property type="molecule type" value="Genomic_DNA"/>
</dbReference>
<dbReference type="PANTHER" id="PTHR38248:SF2">
    <property type="entry name" value="FUNK1 11"/>
    <property type="match status" value="1"/>
</dbReference>
<dbReference type="InterPro" id="IPR011009">
    <property type="entry name" value="Kinase-like_dom_sf"/>
</dbReference>
<sequence>MGVQPQSRIIEDNPIGDGLNAFRASFKSICEGASVPCTLDALEQLSQEDLQNLVIDLLLALQGLRISRLLRSSGSGKNLLSDLSRLNAAVNLDDFDLHRIKPLLRLTLADKPDDALIWNLVYDAVTESTPPPRQVASSIQQTPWLRNTSSFANSSEHRKYVDDVLKEELGPMYVGLRNFHSTYFGGVADLETAAQAFFEQCLEGSDPLFEDGWKGWPKDANQDDVLSWFSDFSEKLTTFADGQKSISTHQHRRRPLAKPNEPIDGSVGKRKMDVGFVNDPQAGKDSRCHWSQILVPGELKSNPSADKASEAWLDLGRYAREVLAAQDTRRFVLGFTICGSLMRVWVFDRLGGIASEQFDINKDGRQFVSTILGFLWMNEEQLGFDPTIMTANGERFIEVDRNGSTERIIIDEVMQRARCIAGRATTCWKAHPERQPQMLLVIKDSWQYPERDEEGELLREATNKGVVNVARYYHHEVVQIHGMDDDIQSSTRRGLDIRTAANYRLPRPRPRNNIASGVSRQGHTSTSTNRKRSSSQTGADLPSSKRSCSASSTKAPGTPPNRVHRRVIIRDYGIPIYKASSRSALLAAFERCIEGHESLHKTGHLHRDISINNLMVNEDDDNPSWPSFLIDLDLAVKKSREAASGAKGKTGTRAFMAIGALLGEQHSFMHDLESFFWVLFWICIHYDGPGRSRAVPRFEKWNYVQDTEELAGMKLGVVAKEAIFMKTISDNFTPYYKPFISLLNSLRKIVFPQDKPWEREDENLYSRIRDILRKDWQV</sequence>
<dbReference type="PANTHER" id="PTHR38248">
    <property type="entry name" value="FUNK1 6"/>
    <property type="match status" value="1"/>
</dbReference>
<name>A0A1B8A711_FUSPO</name>
<evidence type="ECO:0000313" key="4">
    <source>
        <dbReference type="Proteomes" id="UP000091967"/>
    </source>
</evidence>